<dbReference type="Pfam" id="PF01266">
    <property type="entry name" value="DAO"/>
    <property type="match status" value="1"/>
</dbReference>
<keyword evidence="2" id="KW-0285">Flavoprotein</keyword>
<comment type="caution">
    <text evidence="6">The sequence shown here is derived from an EMBL/GenBank/DDBJ whole genome shotgun (WGS) entry which is preliminary data.</text>
</comment>
<dbReference type="NCBIfam" id="NF008425">
    <property type="entry name" value="PRK11259.1"/>
    <property type="match status" value="1"/>
</dbReference>
<organism evidence="6 7">
    <name type="scientific">Natronolimnobius baerhuensis</name>
    <dbReference type="NCBI Taxonomy" id="253108"/>
    <lineage>
        <taxon>Archaea</taxon>
        <taxon>Methanobacteriati</taxon>
        <taxon>Methanobacteriota</taxon>
        <taxon>Stenosarchaea group</taxon>
        <taxon>Halobacteria</taxon>
        <taxon>Halobacteriales</taxon>
        <taxon>Natrialbaceae</taxon>
        <taxon>Natronolimnobius</taxon>
    </lineage>
</organism>
<keyword evidence="7" id="KW-1185">Reference proteome</keyword>
<dbReference type="SUPFAM" id="SSF54373">
    <property type="entry name" value="FAD-linked reductases, C-terminal domain"/>
    <property type="match status" value="1"/>
</dbReference>
<dbReference type="InterPro" id="IPR045170">
    <property type="entry name" value="MTOX"/>
</dbReference>
<evidence type="ECO:0000256" key="2">
    <source>
        <dbReference type="ARBA" id="ARBA00022630"/>
    </source>
</evidence>
<evidence type="ECO:0000256" key="1">
    <source>
        <dbReference type="ARBA" id="ARBA00001974"/>
    </source>
</evidence>
<gene>
    <name evidence="6" type="ORF">B2G88_11765</name>
</gene>
<dbReference type="OrthoDB" id="300965at2157"/>
<keyword evidence="3" id="KW-0274">FAD</keyword>
<dbReference type="SUPFAM" id="SSF51905">
    <property type="entry name" value="FAD/NAD(P)-binding domain"/>
    <property type="match status" value="1"/>
</dbReference>
<dbReference type="InterPro" id="IPR036188">
    <property type="entry name" value="FAD/NAD-bd_sf"/>
</dbReference>
<evidence type="ECO:0000313" key="6">
    <source>
        <dbReference type="EMBL" id="OVE85023.1"/>
    </source>
</evidence>
<evidence type="ECO:0000256" key="4">
    <source>
        <dbReference type="ARBA" id="ARBA00023002"/>
    </source>
</evidence>
<feature type="domain" description="FAD dependent oxidoreductase" evidence="5">
    <location>
        <begin position="6"/>
        <end position="370"/>
    </location>
</feature>
<sequence length="390" mass="43126">MSDQYDVIVIGVGGMGSATVAHLAARGVDVLGLERRDIPHSYGSSHGHSRIFRLAYAENPAYVPLLQRAEELWDTLEESHDRQLLHRTGSVDAGPPDSALLEGSAQSCEEHGLEYERLSSAELTERAPGYDLPDEYEAIYQPDGGFLAPEECTVAHVNRAHEAGATIRARERVVDWRTLEEDGGDADGDSNDTGGVRVETDHDAYEADKLVITAGAWTARFVDTLEDVLVPERQVTARLQPTEPDQFDREQFPVWNLAVPDGRYYGFPVHDVPGFKFGRYHHREEAVAPDAFEREPTQADERLLRKFAEMYFPAGAGPTMGLETCLFTNTPDEDFVLDTLPEHPQVAVGAGFSGHGFKFASVVGEILADLALEGETDYDISMFALDRFEE</sequence>
<comment type="cofactor">
    <cofactor evidence="1">
        <name>FAD</name>
        <dbReference type="ChEBI" id="CHEBI:57692"/>
    </cofactor>
</comment>
<dbReference type="EMBL" id="MWPH01000002">
    <property type="protein sequence ID" value="OVE85023.1"/>
    <property type="molecule type" value="Genomic_DNA"/>
</dbReference>
<name>A0A202E9Q5_9EURY</name>
<dbReference type="GO" id="GO:0050660">
    <property type="term" value="F:flavin adenine dinucleotide binding"/>
    <property type="evidence" value="ECO:0007669"/>
    <property type="project" value="InterPro"/>
</dbReference>
<dbReference type="Proteomes" id="UP000196084">
    <property type="component" value="Unassembled WGS sequence"/>
</dbReference>
<keyword evidence="4" id="KW-0560">Oxidoreductase</keyword>
<protein>
    <submittedName>
        <fullName evidence="6">N-methyltryptophan oxidase</fullName>
    </submittedName>
</protein>
<accession>A0A202E9Q5</accession>
<dbReference type="GO" id="GO:0008115">
    <property type="term" value="F:sarcosine oxidase activity"/>
    <property type="evidence" value="ECO:0007669"/>
    <property type="project" value="TreeGrafter"/>
</dbReference>
<dbReference type="AlphaFoldDB" id="A0A202E9Q5"/>
<reference evidence="6 7" key="1">
    <citation type="submission" date="2017-02" db="EMBL/GenBank/DDBJ databases">
        <title>Natronthermophilus aegyptiacus gen. nov.,sp. nov., an aerobic, extremely halophilic alkalithermophilic archaeon isolated from the athalassohaline Wadi An Natrun, Egypt.</title>
        <authorList>
            <person name="Zhao B."/>
        </authorList>
    </citation>
    <scope>NUCLEOTIDE SEQUENCE [LARGE SCALE GENOMIC DNA]</scope>
    <source>
        <strain evidence="6 7">CGMCC 1.3597</strain>
    </source>
</reference>
<dbReference type="RefSeq" id="WP_087714842.1">
    <property type="nucleotide sequence ID" value="NZ_MWPH01000002.1"/>
</dbReference>
<proteinExistence type="predicted"/>
<dbReference type="PANTHER" id="PTHR10961:SF7">
    <property type="entry name" value="FAD DEPENDENT OXIDOREDUCTASE DOMAIN-CONTAINING PROTEIN"/>
    <property type="match status" value="1"/>
</dbReference>
<dbReference type="Gene3D" id="3.30.9.10">
    <property type="entry name" value="D-Amino Acid Oxidase, subunit A, domain 2"/>
    <property type="match status" value="1"/>
</dbReference>
<evidence type="ECO:0000256" key="3">
    <source>
        <dbReference type="ARBA" id="ARBA00022827"/>
    </source>
</evidence>
<evidence type="ECO:0000259" key="5">
    <source>
        <dbReference type="Pfam" id="PF01266"/>
    </source>
</evidence>
<dbReference type="Gene3D" id="3.50.50.60">
    <property type="entry name" value="FAD/NAD(P)-binding domain"/>
    <property type="match status" value="1"/>
</dbReference>
<dbReference type="InterPro" id="IPR006076">
    <property type="entry name" value="FAD-dep_OxRdtase"/>
</dbReference>
<evidence type="ECO:0000313" key="7">
    <source>
        <dbReference type="Proteomes" id="UP000196084"/>
    </source>
</evidence>
<dbReference type="PANTHER" id="PTHR10961">
    <property type="entry name" value="PEROXISOMAL SARCOSINE OXIDASE"/>
    <property type="match status" value="1"/>
</dbReference>